<evidence type="ECO:0000313" key="14">
    <source>
        <dbReference type="Proteomes" id="UP000677054"/>
    </source>
</evidence>
<feature type="binding site" evidence="11">
    <location>
        <position position="35"/>
    </location>
    <ligand>
        <name>NAD(+)</name>
        <dbReference type="ChEBI" id="CHEBI:57540"/>
    </ligand>
</feature>
<comment type="similarity">
    <text evidence="2 8">Belongs to the UDP-glucose/GDP-mannose dehydrogenase family.</text>
</comment>
<feature type="binding site" evidence="10">
    <location>
        <begin position="252"/>
        <end position="256"/>
    </location>
    <ligand>
        <name>substrate</name>
    </ligand>
</feature>
<evidence type="ECO:0000259" key="12">
    <source>
        <dbReference type="SMART" id="SM00984"/>
    </source>
</evidence>
<evidence type="ECO:0000256" key="6">
    <source>
        <dbReference type="ARBA" id="ARBA00023027"/>
    </source>
</evidence>
<dbReference type="SUPFAM" id="SSF52413">
    <property type="entry name" value="UDP-glucose/GDP-mannose dehydrogenase C-terminal domain"/>
    <property type="match status" value="1"/>
</dbReference>
<dbReference type="PANTHER" id="PTHR43750:SF3">
    <property type="entry name" value="UDP-GLUCOSE 6-DEHYDROGENASE TUAD"/>
    <property type="match status" value="1"/>
</dbReference>
<dbReference type="PANTHER" id="PTHR43750">
    <property type="entry name" value="UDP-GLUCOSE 6-DEHYDROGENASE TUAD"/>
    <property type="match status" value="1"/>
</dbReference>
<dbReference type="InterPro" id="IPR014026">
    <property type="entry name" value="UDP-Glc/GDP-Man_DH_dimer"/>
</dbReference>
<gene>
    <name evidence="13" type="ORF">DSTB1V02_LOCUS5214</name>
</gene>
<dbReference type="EMBL" id="CAJPEV010000835">
    <property type="protein sequence ID" value="CAG0888941.1"/>
    <property type="molecule type" value="Genomic_DNA"/>
</dbReference>
<feature type="active site" description="Nucleophile" evidence="9">
    <location>
        <position position="263"/>
    </location>
</feature>
<feature type="binding site" evidence="10">
    <location>
        <position position="323"/>
    </location>
    <ligand>
        <name>substrate</name>
    </ligand>
</feature>
<dbReference type="GO" id="GO:0006065">
    <property type="term" value="P:UDP-glucuronate biosynthetic process"/>
    <property type="evidence" value="ECO:0007669"/>
    <property type="project" value="UniProtKB-UniPathway"/>
</dbReference>
<comment type="catalytic activity">
    <reaction evidence="7 8">
        <text>UDP-alpha-D-glucose + 2 NAD(+) + H2O = UDP-alpha-D-glucuronate + 2 NADH + 3 H(+)</text>
        <dbReference type="Rhea" id="RHEA:23596"/>
        <dbReference type="ChEBI" id="CHEBI:15377"/>
        <dbReference type="ChEBI" id="CHEBI:15378"/>
        <dbReference type="ChEBI" id="CHEBI:57540"/>
        <dbReference type="ChEBI" id="CHEBI:57945"/>
        <dbReference type="ChEBI" id="CHEBI:58052"/>
        <dbReference type="ChEBI" id="CHEBI:58885"/>
        <dbReference type="EC" id="1.1.1.22"/>
    </reaction>
</comment>
<evidence type="ECO:0000313" key="13">
    <source>
        <dbReference type="EMBL" id="CAD7245340.1"/>
    </source>
</evidence>
<evidence type="ECO:0000256" key="7">
    <source>
        <dbReference type="ARBA" id="ARBA00047473"/>
    </source>
</evidence>
<feature type="binding site" evidence="10">
    <location>
        <begin position="152"/>
        <end position="155"/>
    </location>
    <ligand>
        <name>substrate</name>
    </ligand>
</feature>
<dbReference type="Proteomes" id="UP000677054">
    <property type="component" value="Unassembled WGS sequence"/>
</dbReference>
<feature type="binding site" evidence="10">
    <location>
        <position position="260"/>
    </location>
    <ligand>
        <name>substrate</name>
    </ligand>
</feature>
<keyword evidence="14" id="KW-1185">Reference proteome</keyword>
<dbReference type="PIRSF" id="PIRSF500134">
    <property type="entry name" value="UDPglc_DH_bac"/>
    <property type="match status" value="1"/>
</dbReference>
<dbReference type="SUPFAM" id="SSF51735">
    <property type="entry name" value="NAD(P)-binding Rossmann-fold domains"/>
    <property type="match status" value="1"/>
</dbReference>
<dbReference type="InterPro" id="IPR014027">
    <property type="entry name" value="UDP-Glc/GDP-Man_DH_C"/>
</dbReference>
<feature type="domain" description="UDP-glucose/GDP-mannose dehydrogenase C-terminal" evidence="12">
    <location>
        <begin position="316"/>
        <end position="420"/>
    </location>
</feature>
<comment type="function">
    <text evidence="8">Involved in the biosynthesis of glycosaminoglycans; hyaluronan, chondroitin sulfate, and heparan sulfate.</text>
</comment>
<sequence>MTISIIGAGYVGLITAACLARVGHRILCVEKNPSRLAILEKGQSPIYEKGLDEVLSEVFSQGTLRFTSSIEEASEHSDVIFLCVGTPSLPNGDVDLSQVEDAAISIARCSQTTKIIVSKSTVPVGTAHHLSQLMRRHSPHDLEFTLASNPEFLKEGVALEDFMHPDRIVVGCDQNQWRTLFEEIYQSWIKEGFPLLFTDTISAELIKYASNSFLATKISFINMISDIAENAGGRISDIALGMGLDPRIGRLFLQAGLGYGGSCFPKDIKGLMQTARNFGVKTELLEAVEHINADRIKHILHRVQKALGSFLGKKICLWGLSFKEGTNDIRDAASLTLVSHLLEEGAILKVYDPQAMPDFMEIFPPSERLSYAQSAQDALLDADALLIVTAWQEFKDFSPHRIKESLRNPLVIDGRNCLHENQVHQAGLSYIKIGEKSPRSHS</sequence>
<evidence type="ECO:0000256" key="4">
    <source>
        <dbReference type="ARBA" id="ARBA00015132"/>
    </source>
</evidence>
<protein>
    <recommendedName>
        <fullName evidence="4 8">UDP-glucose 6-dehydrogenase</fullName>
        <ecNumber evidence="3 8">1.1.1.22</ecNumber>
    </recommendedName>
</protein>
<dbReference type="GO" id="GO:0051287">
    <property type="term" value="F:NAD binding"/>
    <property type="evidence" value="ECO:0007669"/>
    <property type="project" value="InterPro"/>
</dbReference>
<evidence type="ECO:0000256" key="9">
    <source>
        <dbReference type="PIRSR" id="PIRSR500134-1"/>
    </source>
</evidence>
<feature type="binding site" evidence="11">
    <location>
        <position position="155"/>
    </location>
    <ligand>
        <name>NAD(+)</name>
        <dbReference type="ChEBI" id="CHEBI:57540"/>
    </ligand>
</feature>
<dbReference type="Pfam" id="PF03720">
    <property type="entry name" value="UDPG_MGDP_dh_C"/>
    <property type="match status" value="1"/>
</dbReference>
<dbReference type="PIRSF" id="PIRSF000124">
    <property type="entry name" value="UDPglc_GDPman_dh"/>
    <property type="match status" value="1"/>
</dbReference>
<dbReference type="InterPro" id="IPR001732">
    <property type="entry name" value="UDP-Glc/GDP-Man_DH_N"/>
</dbReference>
<evidence type="ECO:0000256" key="1">
    <source>
        <dbReference type="ARBA" id="ARBA00004701"/>
    </source>
</evidence>
<dbReference type="InterPro" id="IPR028357">
    <property type="entry name" value="UDPglc_DH_bac"/>
</dbReference>
<dbReference type="Gene3D" id="3.40.50.720">
    <property type="entry name" value="NAD(P)-binding Rossmann-like Domain"/>
    <property type="match status" value="2"/>
</dbReference>
<dbReference type="SMART" id="SM00984">
    <property type="entry name" value="UDPG_MGDP_dh_C"/>
    <property type="match status" value="1"/>
</dbReference>
<dbReference type="InterPro" id="IPR008927">
    <property type="entry name" value="6-PGluconate_DH-like_C_sf"/>
</dbReference>
<dbReference type="AlphaFoldDB" id="A0A7R8XDR3"/>
<keyword evidence="6 8" id="KW-0520">NAD</keyword>
<feature type="binding site" evidence="10">
    <location>
        <position position="207"/>
    </location>
    <ligand>
        <name>substrate</name>
    </ligand>
</feature>
<dbReference type="InterPro" id="IPR017476">
    <property type="entry name" value="UDP-Glc/GDP-Man"/>
</dbReference>
<dbReference type="OrthoDB" id="5059218at2759"/>
<keyword evidence="5 8" id="KW-0560">Oxidoreductase</keyword>
<dbReference type="InterPro" id="IPR036220">
    <property type="entry name" value="UDP-Glc/GDP-Man_DH_C_sf"/>
</dbReference>
<name>A0A7R8XDR3_9CRUS</name>
<dbReference type="Pfam" id="PF00984">
    <property type="entry name" value="UDPG_MGDP_dh"/>
    <property type="match status" value="1"/>
</dbReference>
<reference evidence="13" key="1">
    <citation type="submission" date="2020-11" db="EMBL/GenBank/DDBJ databases">
        <authorList>
            <person name="Tran Van P."/>
        </authorList>
    </citation>
    <scope>NUCLEOTIDE SEQUENCE</scope>
</reference>
<dbReference type="SUPFAM" id="SSF48179">
    <property type="entry name" value="6-phosphogluconate dehydrogenase C-terminal domain-like"/>
    <property type="match status" value="1"/>
</dbReference>
<dbReference type="Pfam" id="PF03721">
    <property type="entry name" value="UDPG_MGDP_dh_N"/>
    <property type="match status" value="1"/>
</dbReference>
<dbReference type="EMBL" id="LR900352">
    <property type="protein sequence ID" value="CAD7245340.1"/>
    <property type="molecule type" value="Genomic_DNA"/>
</dbReference>
<dbReference type="GO" id="GO:0003979">
    <property type="term" value="F:UDP-glucose 6-dehydrogenase activity"/>
    <property type="evidence" value="ECO:0007669"/>
    <property type="project" value="UniProtKB-EC"/>
</dbReference>
<dbReference type="GO" id="GO:0000271">
    <property type="term" value="P:polysaccharide biosynthetic process"/>
    <property type="evidence" value="ECO:0007669"/>
    <property type="project" value="InterPro"/>
</dbReference>
<dbReference type="InterPro" id="IPR036291">
    <property type="entry name" value="NAD(P)-bd_dom_sf"/>
</dbReference>
<accession>A0A7R8XDR3</accession>
<evidence type="ECO:0000256" key="8">
    <source>
        <dbReference type="PIRNR" id="PIRNR000124"/>
    </source>
</evidence>
<comment type="pathway">
    <text evidence="1">Nucleotide-sugar biosynthesis; UDP-alpha-D-glucuronate biosynthesis; UDP-alpha-D-glucuronate from UDP-alpha-D-glucose: step 1/1.</text>
</comment>
<proteinExistence type="inferred from homology"/>
<evidence type="ECO:0000256" key="10">
    <source>
        <dbReference type="PIRSR" id="PIRSR500134-2"/>
    </source>
</evidence>
<evidence type="ECO:0000256" key="5">
    <source>
        <dbReference type="ARBA" id="ARBA00023002"/>
    </source>
</evidence>
<dbReference type="UniPathway" id="UPA00038">
    <property type="reaction ID" value="UER00491"/>
</dbReference>
<organism evidence="13">
    <name type="scientific">Darwinula stevensoni</name>
    <dbReference type="NCBI Taxonomy" id="69355"/>
    <lineage>
        <taxon>Eukaryota</taxon>
        <taxon>Metazoa</taxon>
        <taxon>Ecdysozoa</taxon>
        <taxon>Arthropoda</taxon>
        <taxon>Crustacea</taxon>
        <taxon>Oligostraca</taxon>
        <taxon>Ostracoda</taxon>
        <taxon>Podocopa</taxon>
        <taxon>Podocopida</taxon>
        <taxon>Darwinulocopina</taxon>
        <taxon>Darwinuloidea</taxon>
        <taxon>Darwinulidae</taxon>
        <taxon>Darwinula</taxon>
    </lineage>
</organism>
<dbReference type="EC" id="1.1.1.22" evidence="3 8"/>
<feature type="binding site" evidence="11">
    <location>
        <position position="266"/>
    </location>
    <ligand>
        <name>NAD(+)</name>
        <dbReference type="ChEBI" id="CHEBI:57540"/>
    </ligand>
</feature>
<evidence type="ECO:0000256" key="2">
    <source>
        <dbReference type="ARBA" id="ARBA00006601"/>
    </source>
</evidence>
<feature type="binding site" evidence="11">
    <location>
        <position position="330"/>
    </location>
    <ligand>
        <name>NAD(+)</name>
        <dbReference type="ChEBI" id="CHEBI:57540"/>
    </ligand>
</feature>
<dbReference type="Gene3D" id="1.20.5.100">
    <property type="entry name" value="Cytochrome c1, transmembrane anchor, C-terminal"/>
    <property type="match status" value="1"/>
</dbReference>
<dbReference type="NCBIfam" id="TIGR03026">
    <property type="entry name" value="NDP-sugDHase"/>
    <property type="match status" value="1"/>
</dbReference>
<evidence type="ECO:0000256" key="11">
    <source>
        <dbReference type="PIRSR" id="PIRSR500134-3"/>
    </source>
</evidence>
<feature type="binding site" evidence="11">
    <location>
        <position position="121"/>
    </location>
    <ligand>
        <name>NAD(+)</name>
        <dbReference type="ChEBI" id="CHEBI:57540"/>
    </ligand>
</feature>
<feature type="binding site" evidence="11">
    <location>
        <position position="86"/>
    </location>
    <ligand>
        <name>NAD(+)</name>
        <dbReference type="ChEBI" id="CHEBI:57540"/>
    </ligand>
</feature>
<evidence type="ECO:0000256" key="3">
    <source>
        <dbReference type="ARBA" id="ARBA00012954"/>
    </source>
</evidence>